<feature type="region of interest" description="Disordered" evidence="1">
    <location>
        <begin position="395"/>
        <end position="430"/>
    </location>
</feature>
<evidence type="ECO:0000256" key="1">
    <source>
        <dbReference type="SAM" id="MobiDB-lite"/>
    </source>
</evidence>
<feature type="compositionally biased region" description="Basic residues" evidence="1">
    <location>
        <begin position="273"/>
        <end position="284"/>
    </location>
</feature>
<feature type="region of interest" description="Disordered" evidence="1">
    <location>
        <begin position="27"/>
        <end position="55"/>
    </location>
</feature>
<organism evidence="2">
    <name type="scientific">Cryptococcus bacillisporus CA1280</name>
    <dbReference type="NCBI Taxonomy" id="1296109"/>
    <lineage>
        <taxon>Eukaryota</taxon>
        <taxon>Fungi</taxon>
        <taxon>Dikarya</taxon>
        <taxon>Basidiomycota</taxon>
        <taxon>Agaricomycotina</taxon>
        <taxon>Tremellomycetes</taxon>
        <taxon>Tremellales</taxon>
        <taxon>Cryptococcaceae</taxon>
        <taxon>Cryptococcus</taxon>
        <taxon>Cryptococcus gattii species complex</taxon>
    </lineage>
</organism>
<dbReference type="HOGENOM" id="CLU_501533_0_0_1"/>
<accession>A0A0D0VD18</accession>
<gene>
    <name evidence="2" type="ORF">I312_06370</name>
</gene>
<dbReference type="EMBL" id="KN848000">
    <property type="protein sequence ID" value="KIR44434.1"/>
    <property type="molecule type" value="Genomic_DNA"/>
</dbReference>
<dbReference type="OrthoDB" id="2575040at2759"/>
<proteinExistence type="predicted"/>
<feature type="compositionally biased region" description="Polar residues" evidence="1">
    <location>
        <begin position="101"/>
        <end position="115"/>
    </location>
</feature>
<feature type="region of interest" description="Disordered" evidence="1">
    <location>
        <begin position="79"/>
        <end position="148"/>
    </location>
</feature>
<feature type="compositionally biased region" description="Polar residues" evidence="1">
    <location>
        <begin position="397"/>
        <end position="411"/>
    </location>
</feature>
<evidence type="ECO:0000313" key="2">
    <source>
        <dbReference type="EMBL" id="KIR44434.1"/>
    </source>
</evidence>
<name>A0A0D0VD18_CRYGA</name>
<dbReference type="AlphaFoldDB" id="A0A0D0VD18"/>
<reference evidence="2" key="1">
    <citation type="submission" date="2015-01" db="EMBL/GenBank/DDBJ databases">
        <title>The Genome Sequence of Cryptococcus gattii CA1280.</title>
        <authorList>
            <consortium name="The Broad Institute Genomics Platform"/>
            <person name="Cuomo C."/>
            <person name="Litvintseva A."/>
            <person name="Chen Y."/>
            <person name="Heitman J."/>
            <person name="Sun S."/>
            <person name="Springer D."/>
            <person name="Dromer F."/>
            <person name="Young S."/>
            <person name="Zeng Q."/>
            <person name="Gargeya S."/>
            <person name="Abouelleil A."/>
            <person name="Alvarado L."/>
            <person name="Chapman S.B."/>
            <person name="Gainer-Dewar J."/>
            <person name="Goldberg J."/>
            <person name="Griggs A."/>
            <person name="Gujja S."/>
            <person name="Hansen M."/>
            <person name="Howarth C."/>
            <person name="Imamovic A."/>
            <person name="Larimer J."/>
            <person name="Murphy C."/>
            <person name="Naylor J."/>
            <person name="Pearson M."/>
            <person name="Priest M."/>
            <person name="Roberts A."/>
            <person name="Saif S."/>
            <person name="Shea T."/>
            <person name="Sykes S."/>
            <person name="Wortman J."/>
            <person name="Nusbaum C."/>
            <person name="Birren B."/>
        </authorList>
    </citation>
    <scope>NUCLEOTIDE SEQUENCE [LARGE SCALE GENOMIC DNA]</scope>
    <source>
        <strain evidence="2">CA1280</strain>
    </source>
</reference>
<protein>
    <submittedName>
        <fullName evidence="2">Uncharacterized protein</fullName>
    </submittedName>
</protein>
<sequence length="544" mass="60576">MSTHSHVDLVRALESIDQSVLHNDTLSSHEHTHHDHHDHITTIGHHHEASGRQEDLSEWTREELQAEIVKLRQMAGIANDSNMTAETQPTSAEGSADPSLRENSLATLSVEGNNSKGKRKRKSPSNDVTMRKVQKRHSETGKRLEKKRRTELAKVIRNKMRSSVGMEFNGSPVPQPLANLSDEERGFTPFVPEWRNMLDEDNLAWVDKISKSVQEEAINGLHPQIPEADLIPEIVHGIACTAFTNLCKRFINENSSDGMDRRERYIKKRRRWARKDLKQKRRSRSAASPSISLSLPTSLPASALHIDYMSSEYSSSGDDEPDVHPHVRQMQKDKWREMVEEAQRDVGVAAGTGRSGWKAGHGPKVLEVRKPKWRSQQLNEIYARLDAHADAYADTRATGTRPASSSQSTSAIPRAGHVAPSHNRFCLPPQLGRRGKAPRDLGEGWMWVTGVVGVWPEETELGVQMETEGAGDEVGRVVGVGVDDAEREQGENEKGTGEEEMEVGTGVVNEMAEVTLAQMRQWGTSEEVMDEADRLGLVSALDGL</sequence>
<feature type="compositionally biased region" description="Basic and acidic residues" evidence="1">
    <location>
        <begin position="136"/>
        <end position="148"/>
    </location>
</feature>
<feature type="region of interest" description="Disordered" evidence="1">
    <location>
        <begin position="273"/>
        <end position="293"/>
    </location>
</feature>
<feature type="compositionally biased region" description="Polar residues" evidence="1">
    <location>
        <begin position="79"/>
        <end position="93"/>
    </location>
</feature>